<keyword evidence="2" id="KW-1133">Transmembrane helix</keyword>
<comment type="caution">
    <text evidence="5">The sequence shown here is derived from an EMBL/GenBank/DDBJ whole genome shotgun (WGS) entry which is preliminary data.</text>
</comment>
<dbReference type="InterPro" id="IPR018702">
    <property type="entry name" value="DUF2207"/>
</dbReference>
<dbReference type="InterPro" id="IPR048389">
    <property type="entry name" value="YciQ-like_C"/>
</dbReference>
<keyword evidence="2" id="KW-0472">Membrane</keyword>
<keyword evidence="6" id="KW-1185">Reference proteome</keyword>
<organism evidence="5 6">
    <name type="scientific">Pseudoscardovia radai</name>
    <dbReference type="NCBI Taxonomy" id="987066"/>
    <lineage>
        <taxon>Bacteria</taxon>
        <taxon>Bacillati</taxon>
        <taxon>Actinomycetota</taxon>
        <taxon>Actinomycetes</taxon>
        <taxon>Bifidobacteriales</taxon>
        <taxon>Bifidobacteriaceae</taxon>
        <taxon>Pseudoscardovia</taxon>
    </lineage>
</organism>
<dbReference type="Pfam" id="PF20990">
    <property type="entry name" value="DUF2207_C"/>
    <property type="match status" value="1"/>
</dbReference>
<proteinExistence type="predicted"/>
<protein>
    <recommendedName>
        <fullName evidence="7">DUF2207 domain-containing protein</fullName>
    </recommendedName>
</protein>
<feature type="transmembrane region" description="Helical" evidence="2">
    <location>
        <begin position="61"/>
        <end position="81"/>
    </location>
</feature>
<feature type="region of interest" description="Disordered" evidence="1">
    <location>
        <begin position="328"/>
        <end position="351"/>
    </location>
</feature>
<feature type="compositionally biased region" description="Low complexity" evidence="1">
    <location>
        <begin position="333"/>
        <end position="348"/>
    </location>
</feature>
<feature type="domain" description="Predicted membrane protein YciQ-like C-terminal" evidence="4">
    <location>
        <begin position="411"/>
        <end position="694"/>
    </location>
</feature>
<evidence type="ECO:0000259" key="3">
    <source>
        <dbReference type="Pfam" id="PF09972"/>
    </source>
</evidence>
<feature type="transmembrane region" description="Helical" evidence="2">
    <location>
        <begin position="585"/>
        <end position="605"/>
    </location>
</feature>
<feature type="compositionally biased region" description="Low complexity" evidence="1">
    <location>
        <begin position="26"/>
        <end position="45"/>
    </location>
</feature>
<feature type="region of interest" description="Disordered" evidence="1">
    <location>
        <begin position="1"/>
        <end position="45"/>
    </location>
</feature>
<dbReference type="Proteomes" id="UP000216725">
    <property type="component" value="Unassembled WGS sequence"/>
</dbReference>
<dbReference type="EMBL" id="MWWR01000003">
    <property type="protein sequence ID" value="OZG52559.1"/>
    <property type="molecule type" value="Genomic_DNA"/>
</dbReference>
<keyword evidence="2" id="KW-0812">Transmembrane</keyword>
<dbReference type="Pfam" id="PF09972">
    <property type="entry name" value="DUF2207"/>
    <property type="match status" value="1"/>
</dbReference>
<feature type="domain" description="DUF2207" evidence="3">
    <location>
        <begin position="93"/>
        <end position="314"/>
    </location>
</feature>
<feature type="transmembrane region" description="Helical" evidence="2">
    <location>
        <begin position="611"/>
        <end position="630"/>
    </location>
</feature>
<dbReference type="OrthoDB" id="3223373at2"/>
<evidence type="ECO:0008006" key="7">
    <source>
        <dbReference type="Google" id="ProtNLM"/>
    </source>
</evidence>
<dbReference type="RefSeq" id="WP_094660097.1">
    <property type="nucleotide sequence ID" value="NZ_MWWR01000003.1"/>
</dbReference>
<evidence type="ECO:0000313" key="6">
    <source>
        <dbReference type="Proteomes" id="UP000216725"/>
    </source>
</evidence>
<dbReference type="AlphaFoldDB" id="A0A261F0C0"/>
<accession>A0A261F0C0</accession>
<feature type="transmembrane region" description="Helical" evidence="2">
    <location>
        <begin position="376"/>
        <end position="401"/>
    </location>
</feature>
<evidence type="ECO:0000256" key="1">
    <source>
        <dbReference type="SAM" id="MobiDB-lite"/>
    </source>
</evidence>
<evidence type="ECO:0000256" key="2">
    <source>
        <dbReference type="SAM" id="Phobius"/>
    </source>
</evidence>
<gene>
    <name evidence="5" type="ORF">PSRA_0291</name>
</gene>
<reference evidence="5 6" key="1">
    <citation type="journal article" date="2017" name="BMC Genomics">
        <title>Comparative genomic and phylogenomic analyses of the Bifidobacteriaceae family.</title>
        <authorList>
            <person name="Lugli G.A."/>
            <person name="Milani C."/>
            <person name="Turroni F."/>
            <person name="Duranti S."/>
            <person name="Mancabelli L."/>
            <person name="Mangifesta M."/>
            <person name="Ferrario C."/>
            <person name="Modesto M."/>
            <person name="Mattarelli P."/>
            <person name="Jiri K."/>
            <person name="van Sinderen D."/>
            <person name="Ventura M."/>
        </authorList>
    </citation>
    <scope>NUCLEOTIDE SEQUENCE [LARGE SCALE GENOMIC DNA]</scope>
    <source>
        <strain evidence="5 6">DSM 24742</strain>
    </source>
</reference>
<evidence type="ECO:0000259" key="4">
    <source>
        <dbReference type="Pfam" id="PF20990"/>
    </source>
</evidence>
<sequence length="801" mass="86119">MTNDSRDTTDTGNTIPAPVTDEAGRSTAQAPSGADAAPAPVVPGTPGSHVSLFSAKRLREGLIGALVACLVIAFAFVIVNLSDTGSSSAMQYTNLNYDVQTQPDGSLSIVEDVTVQLKSRDDDTPWHQIYQTYTLDSRQLSSITGVSVTQIFDNHMSTTYTKQDFQDPGSISSSTWDSRYAGHWYLYDTTDAKDFDPTTDAVTPNADGSTKKTLELGWNIAEASSGTYTFRIAMTFDDVATQYSDISYFQWEPISAQNTVPIIKCTGTIHMPHGADSSDVAAWLHSDANSTYSIADDGTMTFTVTHIQAGQYLDPVFIVDNSAMGDVQRTAPDTGADASSGTTTSSAGMRQTIIDQENQKRSDYLAAQQHEARLSIMLVIAMIVLGVLLIIWAMVGAFVSYRNSQYRGGMQYWREPPAMSPAAAARLNAVLEGTGEKDVTSRSFSSTLLSLASKHCIVLAPGPHDWYAGIDLTQADQSALRPYVADIASSHSRHKESLTTTIALTVRRGAPLKAFNLSVSERRLLELLEDCAAELGRGQFDLNELTEQMPKSTGMNGLLVSYKSFENACTSEFDELGAITSQFRLCGVPAIVGFVYLFGLIAILLSTSLPMVRYLAIVAGLVVSAFVSFATSYGSTTAISPEGQRWAQQVQCFKNYLLDYSHFNDRDVRDLVLWDRYLVYAAAFGISKKVIAQLYMAMPQMRDITWVDSQLDNSLMYLYVSPRANMYSGGVDQTYGGGLPGDAFGGFGDFGANLEASFHDVASVFETATSGTGSDYGGGSFSGGGFSGGGGGAGGGSFGGR</sequence>
<name>A0A261F0C0_9BIFI</name>
<evidence type="ECO:0000313" key="5">
    <source>
        <dbReference type="EMBL" id="OZG52559.1"/>
    </source>
</evidence>